<evidence type="ECO:0000256" key="3">
    <source>
        <dbReference type="ARBA" id="ARBA00023274"/>
    </source>
</evidence>
<keyword evidence="2 4" id="KW-0689">Ribosomal protein</keyword>
<dbReference type="Proteomes" id="UP001642409">
    <property type="component" value="Unassembled WGS sequence"/>
</dbReference>
<dbReference type="InterPro" id="IPR023029">
    <property type="entry name" value="Ribosomal_uS15_arc_euk"/>
</dbReference>
<gene>
    <name evidence="6" type="ORF">HINF_LOCUS1448</name>
    <name evidence="7" type="ORF">HINF_LOCUS31152</name>
    <name evidence="8" type="ORF">HINF_LOCUS64252</name>
</gene>
<name>A0AA86N6S0_9EUKA</name>
<protein>
    <submittedName>
        <fullName evidence="6">Ribosomal protein S13</fullName>
    </submittedName>
    <submittedName>
        <fullName evidence="7">Ribosomal_protein S13</fullName>
    </submittedName>
</protein>
<dbReference type="GO" id="GO:0003735">
    <property type="term" value="F:structural constituent of ribosome"/>
    <property type="evidence" value="ECO:0007669"/>
    <property type="project" value="InterPro"/>
</dbReference>
<evidence type="ECO:0000313" key="8">
    <source>
        <dbReference type="EMBL" id="CAL6088697.1"/>
    </source>
</evidence>
<dbReference type="PANTHER" id="PTHR11885">
    <property type="entry name" value="RIBOSOMAL PROTEIN S15P/S13E"/>
    <property type="match status" value="1"/>
</dbReference>
<dbReference type="EMBL" id="CAXDID020000410">
    <property type="protein sequence ID" value="CAL6088697.1"/>
    <property type="molecule type" value="Genomic_DNA"/>
</dbReference>
<dbReference type="NCBIfam" id="NF006331">
    <property type="entry name" value="PRK08561.1"/>
    <property type="match status" value="1"/>
</dbReference>
<evidence type="ECO:0000313" key="7">
    <source>
        <dbReference type="EMBL" id="CAL6027073.1"/>
    </source>
</evidence>
<reference evidence="7 9" key="2">
    <citation type="submission" date="2024-07" db="EMBL/GenBank/DDBJ databases">
        <authorList>
            <person name="Akdeniz Z."/>
        </authorList>
    </citation>
    <scope>NUCLEOTIDE SEQUENCE [LARGE SCALE GENOMIC DNA]</scope>
</reference>
<dbReference type="AlphaFoldDB" id="A0AA86N6S0"/>
<evidence type="ECO:0000313" key="6">
    <source>
        <dbReference type="EMBL" id="CAI9913803.1"/>
    </source>
</evidence>
<comment type="caution">
    <text evidence="6">The sequence shown here is derived from an EMBL/GenBank/DDBJ whole genome shotgun (WGS) entry which is preliminary data.</text>
</comment>
<dbReference type="Gene3D" id="1.10.287.10">
    <property type="entry name" value="S15/NS1, RNA-binding"/>
    <property type="match status" value="1"/>
</dbReference>
<dbReference type="EMBL" id="CAXDID020000103">
    <property type="protein sequence ID" value="CAL6027073.1"/>
    <property type="molecule type" value="Genomic_DNA"/>
</dbReference>
<evidence type="ECO:0000256" key="2">
    <source>
        <dbReference type="ARBA" id="ARBA00022980"/>
    </source>
</evidence>
<dbReference type="SUPFAM" id="SSF47060">
    <property type="entry name" value="S15/NS1 RNA-binding domain"/>
    <property type="match status" value="1"/>
</dbReference>
<dbReference type="SMART" id="SM01386">
    <property type="entry name" value="Ribosomal_S13_N"/>
    <property type="match status" value="1"/>
</dbReference>
<dbReference type="GO" id="GO:0006412">
    <property type="term" value="P:translation"/>
    <property type="evidence" value="ECO:0007669"/>
    <property type="project" value="InterPro"/>
</dbReference>
<dbReference type="PANTHER" id="PTHR11885:SF6">
    <property type="entry name" value="SMALL RIBOSOMAL SUBUNIT PROTEIN US15"/>
    <property type="match status" value="1"/>
</dbReference>
<dbReference type="InterPro" id="IPR012606">
    <property type="entry name" value="Ribosomal_uS15_N"/>
</dbReference>
<evidence type="ECO:0000313" key="9">
    <source>
        <dbReference type="Proteomes" id="UP001642409"/>
    </source>
</evidence>
<dbReference type="GO" id="GO:0070181">
    <property type="term" value="F:small ribosomal subunit rRNA binding"/>
    <property type="evidence" value="ECO:0007669"/>
    <property type="project" value="TreeGrafter"/>
</dbReference>
<dbReference type="InterPro" id="IPR000589">
    <property type="entry name" value="Ribosomal_uS15"/>
</dbReference>
<comment type="similarity">
    <text evidence="1 4">Belongs to the universal ribosomal protein uS15 family.</text>
</comment>
<dbReference type="InterPro" id="IPR009068">
    <property type="entry name" value="uS15_NS1_RNA-bd_sf"/>
</dbReference>
<feature type="domain" description="Small ribosomal subunit protein uS15 N-terminal" evidence="5">
    <location>
        <begin position="1"/>
        <end position="60"/>
    </location>
</feature>
<dbReference type="FunFam" id="1.10.287.10:FF:000003">
    <property type="entry name" value="40S ribosomal protein S13"/>
    <property type="match status" value="1"/>
</dbReference>
<sequence>MARVYSKGHGKSGSALPYVRRPASWQKKTTEDIVSIITGLAKKGMMPSKIGAVLRDQFAIGLINHYTGTRVTRILRAAGVAPEIPEDLYFLIKRAVQMRKHLERNPRDISTKYHLILVESRIYRISRYYKSTKKVPATFRYQAKNAAALLASFA</sequence>
<dbReference type="GO" id="GO:0022627">
    <property type="term" value="C:cytosolic small ribosomal subunit"/>
    <property type="evidence" value="ECO:0007669"/>
    <property type="project" value="TreeGrafter"/>
</dbReference>
<proteinExistence type="inferred from homology"/>
<dbReference type="Pfam" id="PF08069">
    <property type="entry name" value="Ribosomal_S13_N"/>
    <property type="match status" value="1"/>
</dbReference>
<dbReference type="SMART" id="SM01387">
    <property type="entry name" value="Ribosomal_S15"/>
    <property type="match status" value="1"/>
</dbReference>
<dbReference type="Gene3D" id="4.10.860.130">
    <property type="match status" value="1"/>
</dbReference>
<evidence type="ECO:0000256" key="1">
    <source>
        <dbReference type="ARBA" id="ARBA00008434"/>
    </source>
</evidence>
<evidence type="ECO:0000259" key="5">
    <source>
        <dbReference type="SMART" id="SM01386"/>
    </source>
</evidence>
<keyword evidence="9" id="KW-1185">Reference proteome</keyword>
<dbReference type="PROSITE" id="PS00362">
    <property type="entry name" value="RIBOSOMAL_S15"/>
    <property type="match status" value="1"/>
</dbReference>
<dbReference type="GO" id="GO:0005730">
    <property type="term" value="C:nucleolus"/>
    <property type="evidence" value="ECO:0007669"/>
    <property type="project" value="TreeGrafter"/>
</dbReference>
<dbReference type="Pfam" id="PF00312">
    <property type="entry name" value="Ribosomal_S15"/>
    <property type="match status" value="1"/>
</dbReference>
<dbReference type="EMBL" id="CATOUU010000036">
    <property type="protein sequence ID" value="CAI9913803.1"/>
    <property type="molecule type" value="Genomic_DNA"/>
</dbReference>
<evidence type="ECO:0000256" key="4">
    <source>
        <dbReference type="RuleBase" id="RU003919"/>
    </source>
</evidence>
<reference evidence="6" key="1">
    <citation type="submission" date="2023-06" db="EMBL/GenBank/DDBJ databases">
        <authorList>
            <person name="Kurt Z."/>
        </authorList>
    </citation>
    <scope>NUCLEOTIDE SEQUENCE</scope>
</reference>
<accession>A0AA86N6S0</accession>
<dbReference type="CDD" id="cd00353">
    <property type="entry name" value="Ribosomal_S15p_S13e"/>
    <property type="match status" value="1"/>
</dbReference>
<keyword evidence="3 4" id="KW-0687">Ribonucleoprotein</keyword>
<organism evidence="6">
    <name type="scientific">Hexamita inflata</name>
    <dbReference type="NCBI Taxonomy" id="28002"/>
    <lineage>
        <taxon>Eukaryota</taxon>
        <taxon>Metamonada</taxon>
        <taxon>Diplomonadida</taxon>
        <taxon>Hexamitidae</taxon>
        <taxon>Hexamitinae</taxon>
        <taxon>Hexamita</taxon>
    </lineage>
</organism>